<feature type="transmembrane region" description="Helical" evidence="1">
    <location>
        <begin position="96"/>
        <end position="118"/>
    </location>
</feature>
<keyword evidence="1" id="KW-0472">Membrane</keyword>
<feature type="transmembrane region" description="Helical" evidence="1">
    <location>
        <begin position="61"/>
        <end position="84"/>
    </location>
</feature>
<protein>
    <recommendedName>
        <fullName evidence="4">DUF1440 domain-containing protein</fullName>
    </recommendedName>
</protein>
<dbReference type="EMBL" id="BEHY01000156">
    <property type="protein sequence ID" value="GBD10313.1"/>
    <property type="molecule type" value="Genomic_DNA"/>
</dbReference>
<keyword evidence="1" id="KW-1133">Transmembrane helix</keyword>
<comment type="caution">
    <text evidence="2">The sequence shown here is derived from an EMBL/GenBank/DDBJ whole genome shotgun (WGS) entry which is preliminary data.</text>
</comment>
<evidence type="ECO:0008006" key="4">
    <source>
        <dbReference type="Google" id="ProtNLM"/>
    </source>
</evidence>
<feature type="transmembrane region" description="Helical" evidence="1">
    <location>
        <begin position="9"/>
        <end position="30"/>
    </location>
</feature>
<evidence type="ECO:0000256" key="1">
    <source>
        <dbReference type="SAM" id="Phobius"/>
    </source>
</evidence>
<keyword evidence="1" id="KW-0812">Transmembrane</keyword>
<evidence type="ECO:0000313" key="2">
    <source>
        <dbReference type="EMBL" id="GBD10313.1"/>
    </source>
</evidence>
<gene>
    <name evidence="2" type="ORF">HRbin22_02581</name>
</gene>
<name>A0A2H5YA69_9CHLR</name>
<dbReference type="AlphaFoldDB" id="A0A2H5YA69"/>
<organism evidence="2 3">
    <name type="scientific">Candidatus Thermoflexus japonica</name>
    <dbReference type="NCBI Taxonomy" id="2035417"/>
    <lineage>
        <taxon>Bacteria</taxon>
        <taxon>Bacillati</taxon>
        <taxon>Chloroflexota</taxon>
        <taxon>Thermoflexia</taxon>
        <taxon>Thermoflexales</taxon>
        <taxon>Thermoflexaceae</taxon>
        <taxon>Thermoflexus</taxon>
    </lineage>
</organism>
<evidence type="ECO:0000313" key="3">
    <source>
        <dbReference type="Proteomes" id="UP000236642"/>
    </source>
</evidence>
<accession>A0A2H5YA69</accession>
<reference evidence="3" key="1">
    <citation type="submission" date="2017-09" db="EMBL/GenBank/DDBJ databases">
        <title>Metaegenomics of thermophilic ammonia-oxidizing enrichment culture.</title>
        <authorList>
            <person name="Kato S."/>
            <person name="Suzuki K."/>
        </authorList>
    </citation>
    <scope>NUCLEOTIDE SEQUENCE [LARGE SCALE GENOMIC DNA]</scope>
</reference>
<feature type="transmembrane region" description="Helical" evidence="1">
    <location>
        <begin position="130"/>
        <end position="150"/>
    </location>
</feature>
<proteinExistence type="predicted"/>
<sequence length="161" mass="17142">MEIIPYRAGILGGLAGGGVMVGVALAYGLLSGRGVWFPVNLIGAVLVRELQDAPLEVLTHFHFPALIAGLFVHILLSALLGALYALILPALPGSPLVWAVIVGPLLWLGATFVILPIFNPIMARYVDWPSFALAHLAYGLTMGSIVTRIARRQGGVRGLRR</sequence>
<dbReference type="Proteomes" id="UP000236642">
    <property type="component" value="Unassembled WGS sequence"/>
</dbReference>